<dbReference type="AlphaFoldDB" id="A0A1I2BUV6"/>
<keyword evidence="2" id="KW-1185">Reference proteome</keyword>
<reference evidence="2" key="1">
    <citation type="submission" date="2016-10" db="EMBL/GenBank/DDBJ databases">
        <authorList>
            <person name="Varghese N."/>
            <person name="Submissions S."/>
        </authorList>
    </citation>
    <scope>NUCLEOTIDE SEQUENCE [LARGE SCALE GENOMIC DNA]</scope>
    <source>
        <strain evidence="2">CGMCC 1.10784</strain>
    </source>
</reference>
<name>A0A1I2BUV6_9BACL</name>
<evidence type="ECO:0000313" key="1">
    <source>
        <dbReference type="EMBL" id="SFE59834.1"/>
    </source>
</evidence>
<accession>A0A1I2BUV6</accession>
<dbReference type="Proteomes" id="UP000198855">
    <property type="component" value="Unassembled WGS sequence"/>
</dbReference>
<proteinExistence type="predicted"/>
<protein>
    <submittedName>
        <fullName evidence="1">Uncharacterized protein</fullName>
    </submittedName>
</protein>
<dbReference type="EMBL" id="FOMT01000003">
    <property type="protein sequence ID" value="SFE59834.1"/>
    <property type="molecule type" value="Genomic_DNA"/>
</dbReference>
<organism evidence="1 2">
    <name type="scientific">Paenibacillus catalpae</name>
    <dbReference type="NCBI Taxonomy" id="1045775"/>
    <lineage>
        <taxon>Bacteria</taxon>
        <taxon>Bacillati</taxon>
        <taxon>Bacillota</taxon>
        <taxon>Bacilli</taxon>
        <taxon>Bacillales</taxon>
        <taxon>Paenibacillaceae</taxon>
        <taxon>Paenibacillus</taxon>
    </lineage>
</organism>
<sequence>MILHAEPYSRPRLLAIHQKIAYVEIFICHPVRPYPSKKPAPPPRVIWLHLYSSGWSGWASCPFPSAYSHIDPVQWASVFSKWKGLSVEESLETFSNHDDSHDMIRNKLAKTALLNMFENVDHRIKHKVLMDEAISYCYYRIN</sequence>
<evidence type="ECO:0000313" key="2">
    <source>
        <dbReference type="Proteomes" id="UP000198855"/>
    </source>
</evidence>
<gene>
    <name evidence="1" type="ORF">SAMN05216378_3673</name>
</gene>